<feature type="region of interest" description="Disordered" evidence="1">
    <location>
        <begin position="92"/>
        <end position="125"/>
    </location>
</feature>
<name>A0A8H6YZC1_9AGAR</name>
<comment type="caution">
    <text evidence="2">The sequence shown here is derived from an EMBL/GenBank/DDBJ whole genome shotgun (WGS) entry which is preliminary data.</text>
</comment>
<dbReference type="Proteomes" id="UP000623467">
    <property type="component" value="Unassembled WGS sequence"/>
</dbReference>
<proteinExistence type="predicted"/>
<protein>
    <submittedName>
        <fullName evidence="2">Uncharacterized protein</fullName>
    </submittedName>
</protein>
<keyword evidence="3" id="KW-1185">Reference proteome</keyword>
<evidence type="ECO:0000313" key="3">
    <source>
        <dbReference type="Proteomes" id="UP000623467"/>
    </source>
</evidence>
<evidence type="ECO:0000256" key="1">
    <source>
        <dbReference type="SAM" id="MobiDB-lite"/>
    </source>
</evidence>
<accession>A0A8H6YZC1</accession>
<evidence type="ECO:0000313" key="2">
    <source>
        <dbReference type="EMBL" id="KAF7366560.1"/>
    </source>
</evidence>
<dbReference type="EMBL" id="JACAZH010000006">
    <property type="protein sequence ID" value="KAF7366560.1"/>
    <property type="molecule type" value="Genomic_DNA"/>
</dbReference>
<dbReference type="AlphaFoldDB" id="A0A8H6YZC1"/>
<organism evidence="2 3">
    <name type="scientific">Mycena sanguinolenta</name>
    <dbReference type="NCBI Taxonomy" id="230812"/>
    <lineage>
        <taxon>Eukaryota</taxon>
        <taxon>Fungi</taxon>
        <taxon>Dikarya</taxon>
        <taxon>Basidiomycota</taxon>
        <taxon>Agaricomycotina</taxon>
        <taxon>Agaricomycetes</taxon>
        <taxon>Agaricomycetidae</taxon>
        <taxon>Agaricales</taxon>
        <taxon>Marasmiineae</taxon>
        <taxon>Mycenaceae</taxon>
        <taxon>Mycena</taxon>
    </lineage>
</organism>
<gene>
    <name evidence="2" type="ORF">MSAN_00913400</name>
</gene>
<reference evidence="2" key="1">
    <citation type="submission" date="2020-05" db="EMBL/GenBank/DDBJ databases">
        <title>Mycena genomes resolve the evolution of fungal bioluminescence.</title>
        <authorList>
            <person name="Tsai I.J."/>
        </authorList>
    </citation>
    <scope>NUCLEOTIDE SEQUENCE</scope>
    <source>
        <strain evidence="2">160909Yilan</strain>
    </source>
</reference>
<sequence length="125" mass="13709">MSCDELCDSFASPSSRECFFSWPPPASCRPENLLVSTLNAIPTATLFRRDLHFAPRHNYACGDWNRIGPYLAGGRLACSPIKPCKYWDENTNGKDNSTAGKILALGPSEMNPRRQGCLTSGDAEP</sequence>